<dbReference type="AlphaFoldDB" id="A0A3M6VBS8"/>
<evidence type="ECO:0000313" key="2">
    <source>
        <dbReference type="EMBL" id="RQM12829.1"/>
    </source>
</evidence>
<gene>
    <name evidence="2" type="ORF">DD237_008036</name>
    <name evidence="1" type="ORF">DD238_007699</name>
</gene>
<protein>
    <submittedName>
        <fullName evidence="1">Uncharacterized protein</fullName>
    </submittedName>
</protein>
<organism evidence="1 3">
    <name type="scientific">Peronospora effusa</name>
    <dbReference type="NCBI Taxonomy" id="542832"/>
    <lineage>
        <taxon>Eukaryota</taxon>
        <taxon>Sar</taxon>
        <taxon>Stramenopiles</taxon>
        <taxon>Oomycota</taxon>
        <taxon>Peronosporomycetes</taxon>
        <taxon>Peronosporales</taxon>
        <taxon>Peronosporaceae</taxon>
        <taxon>Peronospora</taxon>
    </lineage>
</organism>
<accession>A0A3M6VBS8</accession>
<reference evidence="3 4" key="1">
    <citation type="submission" date="2018-06" db="EMBL/GenBank/DDBJ databases">
        <title>Comparative genomics of downy mildews reveals potential adaptations to biotrophy.</title>
        <authorList>
            <person name="Fletcher K."/>
            <person name="Klosterman S.J."/>
            <person name="Derevnina L."/>
            <person name="Martin F."/>
            <person name="Koike S."/>
            <person name="Reyes Chin-Wo S."/>
            <person name="Mou B."/>
            <person name="Michelmore R."/>
        </authorList>
    </citation>
    <scope>NUCLEOTIDE SEQUENCE [LARGE SCALE GENOMIC DNA]</scope>
    <source>
        <strain evidence="2 4">R13</strain>
        <strain evidence="1 3">R14</strain>
    </source>
</reference>
<evidence type="ECO:0000313" key="4">
    <source>
        <dbReference type="Proteomes" id="UP000286097"/>
    </source>
</evidence>
<evidence type="ECO:0000313" key="3">
    <source>
        <dbReference type="Proteomes" id="UP000282087"/>
    </source>
</evidence>
<name>A0A3M6VBS8_9STRA</name>
<dbReference type="Proteomes" id="UP000282087">
    <property type="component" value="Unassembled WGS sequence"/>
</dbReference>
<sequence>MEEIVSSLDVLNSVTCKNLTAENHVEEEKIVLAMTQVLDCLHQQIATSPLHTEESYRINEDDNTSREFSMLKELSQVFLCWHKKMEAINWRLWMLWMELGCTLDVLRCFEANGDKEESFSVLMLASRPPHYFPTSKTRFNKEKQVIYSRELWDAVVAKPLYEAPAGVVSRVAPRLIEAFLYWTTAAMRGYEVAFIFNVATPLREYFHSSVKVTDSPVLTDAWLIYGNSKQSAASITSSAASVAVTAVILSALTFTCRRQEVAEYLESLSAATVNDLSRRPYPQLNSPIAGVAIALGLANLDDTRLSSNPAAELRSENATILSQFTLLRLLSLPLMSTRLKPYDGATISEYQMEVHQRVKTLAADSSHAILQEQLLRMTELCIEEMIGFFNTSLETYIALIQAMQSILPRDLFRHKLLLQLQSPGAPVGHDEDLLVSTPDVVEFIRKIYEGIAPMLKVLSSCNLVRSFLALSRVEFARKASVSPTANAAMESVTQQLEQALEHSATPSDTIFAPVLCSVTMHSMTVNSGIPPEIDIIAGCQSLAVGLVIQRRLRILLFQCTPLLNDALSVAFSVLYNVFEPADAFGHRFIGVCLSHLSQFTPLQTVCPHYLRLTLAAYPANASRQALTKACGVIFGSLFFSEALMMPARSDKTMAETTRQLVLWAIRKCCERSTDILVEKEKEVAIALVPTEIVKDSAKEISKETVASRETDGLYLAGLVFELMKMAPMIILEAVSMEAERLLYHWKKNPRVLRELKSALFARISRNCEAEKRAWFATWYIYVDKLYPVETSCSRVVPSRL</sequence>
<dbReference type="EMBL" id="QKXF01000305">
    <property type="protein sequence ID" value="RQM12829.1"/>
    <property type="molecule type" value="Genomic_DNA"/>
</dbReference>
<dbReference type="EMBL" id="QLLG01000383">
    <property type="protein sequence ID" value="RMX63623.1"/>
    <property type="molecule type" value="Genomic_DNA"/>
</dbReference>
<dbReference type="VEuPathDB" id="FungiDB:DD237_008036"/>
<proteinExistence type="predicted"/>
<dbReference type="Proteomes" id="UP000286097">
    <property type="component" value="Unassembled WGS sequence"/>
</dbReference>
<keyword evidence="3" id="KW-1185">Reference proteome</keyword>
<evidence type="ECO:0000313" key="1">
    <source>
        <dbReference type="EMBL" id="RMX63623.1"/>
    </source>
</evidence>
<comment type="caution">
    <text evidence="1">The sequence shown here is derived from an EMBL/GenBank/DDBJ whole genome shotgun (WGS) entry which is preliminary data.</text>
</comment>